<keyword evidence="3 4" id="KW-0067">ATP-binding</keyword>
<dbReference type="GO" id="GO:0016887">
    <property type="term" value="F:ATP hydrolysis activity"/>
    <property type="evidence" value="ECO:0007669"/>
    <property type="project" value="InterPro"/>
</dbReference>
<dbReference type="GO" id="GO:0035494">
    <property type="term" value="P:SNARE complex disassembly"/>
    <property type="evidence" value="ECO:0007669"/>
    <property type="project" value="InterPro"/>
</dbReference>
<evidence type="ECO:0000256" key="2">
    <source>
        <dbReference type="ARBA" id="ARBA00022741"/>
    </source>
</evidence>
<keyword evidence="4" id="KW-0653">Protein transport</keyword>
<comment type="subcellular location">
    <subcellularLocation>
        <location evidence="4">Cytoplasm</location>
    </subcellularLocation>
</comment>
<keyword evidence="4" id="KW-0378">Hydrolase</keyword>
<comment type="caution">
    <text evidence="5">The sequence shown here is derived from an EMBL/GenBank/DDBJ whole genome shotgun (WGS) entry which is preliminary data.</text>
</comment>
<accession>A0AAV5IGB1</accession>
<dbReference type="InterPro" id="IPR039812">
    <property type="entry name" value="Vesicle-fus_ATPase"/>
</dbReference>
<comment type="catalytic activity">
    <reaction evidence="4">
        <text>ATP + H2O = ADP + phosphate + H(+)</text>
        <dbReference type="Rhea" id="RHEA:13065"/>
        <dbReference type="ChEBI" id="CHEBI:15377"/>
        <dbReference type="ChEBI" id="CHEBI:15378"/>
        <dbReference type="ChEBI" id="CHEBI:30616"/>
        <dbReference type="ChEBI" id="CHEBI:43474"/>
        <dbReference type="ChEBI" id="CHEBI:456216"/>
        <dbReference type="EC" id="3.6.4.6"/>
    </reaction>
</comment>
<dbReference type="EMBL" id="BPVZ01000016">
    <property type="protein sequence ID" value="GKV00947.1"/>
    <property type="molecule type" value="Genomic_DNA"/>
</dbReference>
<keyword evidence="2 4" id="KW-0547">Nucleotide-binding</keyword>
<comment type="cofactor">
    <cofactor evidence="4">
        <name>Mg(2+)</name>
        <dbReference type="ChEBI" id="CHEBI:18420"/>
    </cofactor>
    <text evidence="4">Binds 1 Mg(2+) ion per subunit.</text>
</comment>
<evidence type="ECO:0000256" key="4">
    <source>
        <dbReference type="RuleBase" id="RU367045"/>
    </source>
</evidence>
<dbReference type="PANTHER" id="PTHR23078:SF3">
    <property type="entry name" value="VESICLE-FUSING ATPASE"/>
    <property type="match status" value="1"/>
</dbReference>
<dbReference type="Proteomes" id="UP001054252">
    <property type="component" value="Unassembled WGS sequence"/>
</dbReference>
<keyword evidence="4" id="KW-0963">Cytoplasm</keyword>
<proteinExistence type="inferred from homology"/>
<evidence type="ECO:0000313" key="6">
    <source>
        <dbReference type="Proteomes" id="UP001054252"/>
    </source>
</evidence>
<dbReference type="GO" id="GO:0005795">
    <property type="term" value="C:Golgi stack"/>
    <property type="evidence" value="ECO:0007669"/>
    <property type="project" value="TreeGrafter"/>
</dbReference>
<dbReference type="GO" id="GO:0043001">
    <property type="term" value="P:Golgi to plasma membrane protein transport"/>
    <property type="evidence" value="ECO:0007669"/>
    <property type="project" value="TreeGrafter"/>
</dbReference>
<sequence length="118" mass="13267">MFTKFAFVNNILLYGWLMLNCRLLDYVASGPQFSNLILQTLLDLLKRLPPKEKKLLVLGTTSEVSFLESIGIRDAFSVTYHVPKLETNDVSCGVWPVLVLKQLNVFAEDDIDAAAFLS</sequence>
<dbReference type="GO" id="GO:0046872">
    <property type="term" value="F:metal ion binding"/>
    <property type="evidence" value="ECO:0007669"/>
    <property type="project" value="UniProtKB-UniRule"/>
</dbReference>
<protein>
    <recommendedName>
        <fullName evidence="4">Vesicle-fusing ATPase</fullName>
        <ecNumber evidence="4">3.6.4.6</ecNumber>
    </recommendedName>
</protein>
<keyword evidence="4" id="KW-0479">Metal-binding</keyword>
<dbReference type="AlphaFoldDB" id="A0AAV5IGB1"/>
<dbReference type="GO" id="GO:0006891">
    <property type="term" value="P:intra-Golgi vesicle-mediated transport"/>
    <property type="evidence" value="ECO:0007669"/>
    <property type="project" value="TreeGrafter"/>
</dbReference>
<keyword evidence="6" id="KW-1185">Reference proteome</keyword>
<comment type="function">
    <text evidence="4">Required for vesicle-mediated transport. Catalyzes the fusion of transport vesicles within the Golgi cisternae. Is also required for transport from the endoplasmic reticulum to the Golgi stack. Seems to function as a fusion protein required for the delivery of cargo proteins to all compartments of the Golgi stack independent of vesicle origin.</text>
</comment>
<evidence type="ECO:0000256" key="1">
    <source>
        <dbReference type="ARBA" id="ARBA00006914"/>
    </source>
</evidence>
<gene>
    <name evidence="5" type="ORF">SLEP1_g13555</name>
</gene>
<comment type="similarity">
    <text evidence="1 4">Belongs to the AAA ATPase family.</text>
</comment>
<keyword evidence="4" id="KW-0931">ER-Golgi transport</keyword>
<dbReference type="EC" id="3.6.4.6" evidence="4"/>
<dbReference type="GO" id="GO:0005524">
    <property type="term" value="F:ATP binding"/>
    <property type="evidence" value="ECO:0007669"/>
    <property type="project" value="UniProtKB-UniRule"/>
</dbReference>
<reference evidence="5 6" key="1">
    <citation type="journal article" date="2021" name="Commun. Biol.">
        <title>The genome of Shorea leprosula (Dipterocarpaceae) highlights the ecological relevance of drought in aseasonal tropical rainforests.</title>
        <authorList>
            <person name="Ng K.K.S."/>
            <person name="Kobayashi M.J."/>
            <person name="Fawcett J.A."/>
            <person name="Hatakeyama M."/>
            <person name="Paape T."/>
            <person name="Ng C.H."/>
            <person name="Ang C.C."/>
            <person name="Tnah L.H."/>
            <person name="Lee C.T."/>
            <person name="Nishiyama T."/>
            <person name="Sese J."/>
            <person name="O'Brien M.J."/>
            <person name="Copetti D."/>
            <person name="Mohd Noor M.I."/>
            <person name="Ong R.C."/>
            <person name="Putra M."/>
            <person name="Sireger I.Z."/>
            <person name="Indrioko S."/>
            <person name="Kosugi Y."/>
            <person name="Izuno A."/>
            <person name="Isagi Y."/>
            <person name="Lee S.L."/>
            <person name="Shimizu K.K."/>
        </authorList>
    </citation>
    <scope>NUCLEOTIDE SEQUENCE [LARGE SCALE GENOMIC DNA]</scope>
    <source>
        <strain evidence="5">214</strain>
    </source>
</reference>
<evidence type="ECO:0000313" key="5">
    <source>
        <dbReference type="EMBL" id="GKV00947.1"/>
    </source>
</evidence>
<organism evidence="5 6">
    <name type="scientific">Rubroshorea leprosula</name>
    <dbReference type="NCBI Taxonomy" id="152421"/>
    <lineage>
        <taxon>Eukaryota</taxon>
        <taxon>Viridiplantae</taxon>
        <taxon>Streptophyta</taxon>
        <taxon>Embryophyta</taxon>
        <taxon>Tracheophyta</taxon>
        <taxon>Spermatophyta</taxon>
        <taxon>Magnoliopsida</taxon>
        <taxon>eudicotyledons</taxon>
        <taxon>Gunneridae</taxon>
        <taxon>Pentapetalae</taxon>
        <taxon>rosids</taxon>
        <taxon>malvids</taxon>
        <taxon>Malvales</taxon>
        <taxon>Dipterocarpaceae</taxon>
        <taxon>Rubroshorea</taxon>
    </lineage>
</organism>
<dbReference type="PANTHER" id="PTHR23078">
    <property type="entry name" value="VESICULAR-FUSION PROTEIN NSF"/>
    <property type="match status" value="1"/>
</dbReference>
<name>A0AAV5IGB1_9ROSI</name>
<keyword evidence="4" id="KW-0813">Transport</keyword>
<evidence type="ECO:0000256" key="3">
    <source>
        <dbReference type="ARBA" id="ARBA00022840"/>
    </source>
</evidence>
<keyword evidence="4" id="KW-0460">Magnesium</keyword>